<feature type="chain" id="PRO_5032888977" evidence="1">
    <location>
        <begin position="27"/>
        <end position="341"/>
    </location>
</feature>
<feature type="signal peptide" evidence="1">
    <location>
        <begin position="1"/>
        <end position="26"/>
    </location>
</feature>
<organism evidence="2 3">
    <name type="scientific">Anaplasma platys</name>
    <dbReference type="NCBI Taxonomy" id="949"/>
    <lineage>
        <taxon>Bacteria</taxon>
        <taxon>Pseudomonadati</taxon>
        <taxon>Pseudomonadota</taxon>
        <taxon>Alphaproteobacteria</taxon>
        <taxon>Rickettsiales</taxon>
        <taxon>Anaplasmataceae</taxon>
        <taxon>Anaplasma</taxon>
    </lineage>
</organism>
<dbReference type="EMBL" id="CP046391">
    <property type="protein sequence ID" value="QJC27531.1"/>
    <property type="molecule type" value="Genomic_DNA"/>
</dbReference>
<dbReference type="RefSeq" id="WP_236822881.1">
    <property type="nucleotide sequence ID" value="NZ_CP046391.1"/>
</dbReference>
<dbReference type="InterPro" id="IPR011852">
    <property type="entry name" value="TRAP_TAXI"/>
</dbReference>
<dbReference type="PANTHER" id="PTHR42941:SF1">
    <property type="entry name" value="SLL1037 PROTEIN"/>
    <property type="match status" value="1"/>
</dbReference>
<dbReference type="Pfam" id="PF16868">
    <property type="entry name" value="NMT1_3"/>
    <property type="match status" value="1"/>
</dbReference>
<dbReference type="AlphaFoldDB" id="A0A858PY54"/>
<keyword evidence="1" id="KW-0732">Signal</keyword>
<dbReference type="PANTHER" id="PTHR42941">
    <property type="entry name" value="SLL1037 PROTEIN"/>
    <property type="match status" value="1"/>
</dbReference>
<name>A0A858PY54_9RICK</name>
<evidence type="ECO:0000313" key="2">
    <source>
        <dbReference type="EMBL" id="QJC27531.1"/>
    </source>
</evidence>
<accession>A0A858PY54</accession>
<protein>
    <submittedName>
        <fullName evidence="2">TAXI family TRAP transporter solute-binding subunit</fullName>
    </submittedName>
</protein>
<gene>
    <name evidence="2" type="ORF">ANPL_02270</name>
</gene>
<sequence>MLRVIMVGFISLCCFSSMFFSNLALAKEANNREFVLIGTGSMMGVYYSIGGGVCKFVVAHYGMENPGKKLICSTSSTSGSVYNLNSIRRGAMDVGAAQSYLGYYAYTGKGLYRSTPPMKNLRLLAFLHREYLTLIVRSDSGIKTLSDIKGKRVNIGAAGTGVRSALLSIIKAKGWTSDDFLVTTDFAPSEQVQALCDGKIDVVSDFIGHPNALMQVAEATCNATIIPFERDFIEEFLKKHPYYHQGVIPGKIYASVPGDILTITDRACMYATDALPESMAYLVVRSMASNLEKLREISGALRELTLLDMVGGRSMNTADFPVPLHKGAEKFYREEGMLAAE</sequence>
<dbReference type="KEGG" id="aplt:ANPL_02270"/>
<keyword evidence="3" id="KW-1185">Reference proteome</keyword>
<evidence type="ECO:0000313" key="3">
    <source>
        <dbReference type="Proteomes" id="UP000500930"/>
    </source>
</evidence>
<dbReference type="NCBIfam" id="TIGR02122">
    <property type="entry name" value="TRAP_TAXI"/>
    <property type="match status" value="1"/>
</dbReference>
<proteinExistence type="predicted"/>
<dbReference type="Proteomes" id="UP000500930">
    <property type="component" value="Chromosome"/>
</dbReference>
<evidence type="ECO:0000256" key="1">
    <source>
        <dbReference type="SAM" id="SignalP"/>
    </source>
</evidence>
<dbReference type="Gene3D" id="3.40.190.10">
    <property type="entry name" value="Periplasmic binding protein-like II"/>
    <property type="match status" value="2"/>
</dbReference>
<reference evidence="2 3" key="1">
    <citation type="journal article" date="2020" name="Pathogens">
        <title>First Whole Genome Sequence of Anaplasma platys, an Obligate Intracellular Rickettsial Pathogen of Dogs.</title>
        <authorList>
            <person name="Llanes A."/>
            <person name="Rajeev S."/>
        </authorList>
    </citation>
    <scope>NUCLEOTIDE SEQUENCE [LARGE SCALE GENOMIC DNA]</scope>
    <source>
        <strain evidence="2 3">S3</strain>
    </source>
</reference>
<dbReference type="SUPFAM" id="SSF53850">
    <property type="entry name" value="Periplasmic binding protein-like II"/>
    <property type="match status" value="1"/>
</dbReference>